<accession>A0A9P7EAK7</accession>
<feature type="region of interest" description="Disordered" evidence="1">
    <location>
        <begin position="1"/>
        <end position="132"/>
    </location>
</feature>
<feature type="compositionally biased region" description="Basic and acidic residues" evidence="1">
    <location>
        <begin position="84"/>
        <end position="93"/>
    </location>
</feature>
<sequence length="649" mass="72504">MQKEMKEEAERLKTLFTFKQHEIETSTRKSPWSARSKKAPMAPPATPVPVPLQMQRWNQSGAVAGPSRVVQESPTRPRFGEIVNNERTKKLGVETRNLPSGFQPSASPTKSRVTDFRKGKGKATDSSQRGPLQVQFDGGPPPASLPFGGTQTNSFQTVQDDGSGAIPQEDVFMADSNADINCYSQEDVEMTDGAQDPQIHTTVDEEFEEVEPRRWIVDLHRLVLMHMEPTCRMTTFHALLGVSLPIGPKSDAYTSACSRILDVLANVPAQGHQAWELAAQAICGALTEMADILAASNHITSLAALFSQLTQITYTLPAPHPYLLVDKATDSEEDGVPRILAVICSIIQDHVSKLEYQDTEKSELGLLAKESLALLEALCWNTPSDLENRLAFVPRCPSVLSILLDSSRPMWFLFQSTRMLSRLSTRPVLFQSLLSFPDTEGQLQDYTRLPHVERMSSLLTDSSRTCDEADGIKRHILTFFAMLSEAHPTAHTIIIESQSVIPSIIVYLYGLSAPMWQGDEAMEFDPQAASRVIQRMNQTTFLLHHLMFKAEAPLRLQERLERAPRHYNGLVHLFVVTMGRLSFADVPEWVQEEDKQDLERVAGLAKDLLELLMDAPQMDAIWATYQEGPDDEMEDDEEVEARRLAANVI</sequence>
<dbReference type="AlphaFoldDB" id="A0A9P7EAK7"/>
<evidence type="ECO:0000256" key="1">
    <source>
        <dbReference type="SAM" id="MobiDB-lite"/>
    </source>
</evidence>
<evidence type="ECO:0000313" key="2">
    <source>
        <dbReference type="EMBL" id="KAG1815958.1"/>
    </source>
</evidence>
<dbReference type="RefSeq" id="XP_041192764.1">
    <property type="nucleotide sequence ID" value="XM_041342630.1"/>
</dbReference>
<comment type="caution">
    <text evidence="2">The sequence shown here is derived from an EMBL/GenBank/DDBJ whole genome shotgun (WGS) entry which is preliminary data.</text>
</comment>
<name>A0A9P7EAK7_9AGAM</name>
<reference evidence="2" key="1">
    <citation type="journal article" date="2020" name="New Phytol.">
        <title>Comparative genomics reveals dynamic genome evolution in host specialist ectomycorrhizal fungi.</title>
        <authorList>
            <person name="Lofgren L.A."/>
            <person name="Nguyen N.H."/>
            <person name="Vilgalys R."/>
            <person name="Ruytinx J."/>
            <person name="Liao H.L."/>
            <person name="Branco S."/>
            <person name="Kuo A."/>
            <person name="LaButti K."/>
            <person name="Lipzen A."/>
            <person name="Andreopoulos W."/>
            <person name="Pangilinan J."/>
            <person name="Riley R."/>
            <person name="Hundley H."/>
            <person name="Na H."/>
            <person name="Barry K."/>
            <person name="Grigoriev I.V."/>
            <person name="Stajich J.E."/>
            <person name="Kennedy P.G."/>
        </authorList>
    </citation>
    <scope>NUCLEOTIDE SEQUENCE</scope>
    <source>
        <strain evidence="2">MN1</strain>
    </source>
</reference>
<gene>
    <name evidence="2" type="ORF">BJ212DRAFT_203897</name>
</gene>
<feature type="compositionally biased region" description="Polar residues" evidence="1">
    <location>
        <begin position="97"/>
        <end position="111"/>
    </location>
</feature>
<dbReference type="EMBL" id="JABBWG010000017">
    <property type="protein sequence ID" value="KAG1815958.1"/>
    <property type="molecule type" value="Genomic_DNA"/>
</dbReference>
<dbReference type="GeneID" id="64636646"/>
<dbReference type="OrthoDB" id="3366922at2759"/>
<proteinExistence type="predicted"/>
<organism evidence="2 3">
    <name type="scientific">Suillus subaureus</name>
    <dbReference type="NCBI Taxonomy" id="48587"/>
    <lineage>
        <taxon>Eukaryota</taxon>
        <taxon>Fungi</taxon>
        <taxon>Dikarya</taxon>
        <taxon>Basidiomycota</taxon>
        <taxon>Agaricomycotina</taxon>
        <taxon>Agaricomycetes</taxon>
        <taxon>Agaricomycetidae</taxon>
        <taxon>Boletales</taxon>
        <taxon>Suillineae</taxon>
        <taxon>Suillaceae</taxon>
        <taxon>Suillus</taxon>
    </lineage>
</organism>
<feature type="compositionally biased region" description="Basic and acidic residues" evidence="1">
    <location>
        <begin position="1"/>
        <end position="27"/>
    </location>
</feature>
<evidence type="ECO:0000313" key="3">
    <source>
        <dbReference type="Proteomes" id="UP000807769"/>
    </source>
</evidence>
<feature type="compositionally biased region" description="Pro residues" evidence="1">
    <location>
        <begin position="41"/>
        <end position="50"/>
    </location>
</feature>
<dbReference type="Proteomes" id="UP000807769">
    <property type="component" value="Unassembled WGS sequence"/>
</dbReference>
<protein>
    <submittedName>
        <fullName evidence="2">Uncharacterized protein</fullName>
    </submittedName>
</protein>
<keyword evidence="3" id="KW-1185">Reference proteome</keyword>